<dbReference type="Proteomes" id="UP000664477">
    <property type="component" value="Unassembled WGS sequence"/>
</dbReference>
<proteinExistence type="predicted"/>
<sequence>MIAFDGSEEGERVIHRLIQVKLLAGRDCHLAMHGSQDSQLKKHKICFIKQALR</sequence>
<evidence type="ECO:0000313" key="1">
    <source>
        <dbReference type="EMBL" id="MBO1915723.1"/>
    </source>
</evidence>
<accession>A0A939N9W9</accession>
<comment type="caution">
    <text evidence="1">The sequence shown here is derived from an EMBL/GenBank/DDBJ whole genome shotgun (WGS) entry which is preliminary data.</text>
</comment>
<dbReference type="EMBL" id="JAGETQ010000001">
    <property type="protein sequence ID" value="MBO1915723.1"/>
    <property type="molecule type" value="Genomic_DNA"/>
</dbReference>
<gene>
    <name evidence="1" type="ORF">J4727_00660</name>
</gene>
<evidence type="ECO:0000313" key="2">
    <source>
        <dbReference type="Proteomes" id="UP000664477"/>
    </source>
</evidence>
<reference evidence="1" key="1">
    <citation type="submission" date="2021-03" db="EMBL/GenBank/DDBJ databases">
        <title>Molecular epidemiology and mechanisms of colistin and carbapenem resistance in Enterobacteriaceae from clinical isolates, the environment and porcine samples in Pretoria, South Africa.</title>
        <authorList>
            <person name="Bogoshi D."/>
            <person name="Mbelle N.M."/>
            <person name="Naidoo V."/>
            <person name="Osei Sekyere J."/>
        </authorList>
    </citation>
    <scope>NUCLEOTIDE SEQUENCE</scope>
    <source>
        <strain evidence="1">C052</strain>
    </source>
</reference>
<dbReference type="AlphaFoldDB" id="A0A939N9W9"/>
<name>A0A939N9W9_PRORE</name>
<protein>
    <submittedName>
        <fullName evidence="1">Uncharacterized protein</fullName>
    </submittedName>
</protein>
<organism evidence="1 2">
    <name type="scientific">Providencia rettgeri</name>
    <dbReference type="NCBI Taxonomy" id="587"/>
    <lineage>
        <taxon>Bacteria</taxon>
        <taxon>Pseudomonadati</taxon>
        <taxon>Pseudomonadota</taxon>
        <taxon>Gammaproteobacteria</taxon>
        <taxon>Enterobacterales</taxon>
        <taxon>Morganellaceae</taxon>
        <taxon>Providencia</taxon>
    </lineage>
</organism>